<dbReference type="EMBL" id="CM047736">
    <property type="protein sequence ID" value="KAJ0051319.1"/>
    <property type="molecule type" value="Genomic_DNA"/>
</dbReference>
<proteinExistence type="predicted"/>
<accession>A0ACC0ZHI4</accession>
<sequence>MDSQQETNTMANTAIDTFNDAATTTSTGMVSLTSKYSNRVLVKTIVERDDGGVGLIGERLVIGGWVKSSKEVKKEPVTPAPAPTSDDHGAAMASSPKRKEKDVSCVEILQSRIPFFRTIIKVLSGGSGGGSTNTIREKLEAVLPKPPLPSTLFLQISDGSSVAALQVVVESTLASPSRLLPIGTCILAEGVLDHSFQGNRVVELKADKILHVGTVDHDKYILSRKRLPLDKLRDSAHFRPRTTTVASIMRIRSSLSFATHTFFQNNGFLYVQVPIITTTDAEGFSEKFQVTTLLEKADKEEPKAAKEIEGVSLDNIKAAIKEKSNQVEELKRSESNKEALAAALQDLRKTNELASQLEAKEKTQPAPSIKTDKINFSEDFFSRQTYLTVSGRLHLESYACALGNVYSCGPRFRAEKKESSKQVAEMWMVEAEIAFSQLEDVMNCADDYFKFLCTWIVENCERDVEFISRRIDKTIIDRLQSMMSSSIEKITYTEAVKALEKVTEKIFEAKLEWGVALTAEHLSYLADEIYKCPVIVYDYPKAVKPFYVRLNDDGNTVAAFDMVVPKVGKLITGSQNEERLNKLNTRIEELGLPKEQYEWYLDLRRHGTVAHSGFSLGFELMVLFITGLIDVKDAIPFPRSLGKANN</sequence>
<evidence type="ECO:0000313" key="1">
    <source>
        <dbReference type="EMBL" id="KAJ0051319.1"/>
    </source>
</evidence>
<protein>
    <submittedName>
        <fullName evidence="1">Uncharacterized protein</fullName>
    </submittedName>
</protein>
<keyword evidence="2" id="KW-1185">Reference proteome</keyword>
<evidence type="ECO:0000313" key="2">
    <source>
        <dbReference type="Proteomes" id="UP001163603"/>
    </source>
</evidence>
<dbReference type="Proteomes" id="UP001163603">
    <property type="component" value="Chromosome 1"/>
</dbReference>
<comment type="caution">
    <text evidence="1">The sequence shown here is derived from an EMBL/GenBank/DDBJ whole genome shotgun (WGS) entry which is preliminary data.</text>
</comment>
<gene>
    <name evidence="1" type="ORF">Pint_01459</name>
</gene>
<organism evidence="1 2">
    <name type="scientific">Pistacia integerrima</name>
    <dbReference type="NCBI Taxonomy" id="434235"/>
    <lineage>
        <taxon>Eukaryota</taxon>
        <taxon>Viridiplantae</taxon>
        <taxon>Streptophyta</taxon>
        <taxon>Embryophyta</taxon>
        <taxon>Tracheophyta</taxon>
        <taxon>Spermatophyta</taxon>
        <taxon>Magnoliopsida</taxon>
        <taxon>eudicotyledons</taxon>
        <taxon>Gunneridae</taxon>
        <taxon>Pentapetalae</taxon>
        <taxon>rosids</taxon>
        <taxon>malvids</taxon>
        <taxon>Sapindales</taxon>
        <taxon>Anacardiaceae</taxon>
        <taxon>Pistacia</taxon>
    </lineage>
</organism>
<reference evidence="2" key="1">
    <citation type="journal article" date="2023" name="G3 (Bethesda)">
        <title>Genome assembly and association tests identify interacting loci associated with vigor, precocity, and sex in interspecific pistachio rootstocks.</title>
        <authorList>
            <person name="Palmer W."/>
            <person name="Jacygrad E."/>
            <person name="Sagayaradj S."/>
            <person name="Cavanaugh K."/>
            <person name="Han R."/>
            <person name="Bertier L."/>
            <person name="Beede B."/>
            <person name="Kafkas S."/>
            <person name="Golino D."/>
            <person name="Preece J."/>
            <person name="Michelmore R."/>
        </authorList>
    </citation>
    <scope>NUCLEOTIDE SEQUENCE [LARGE SCALE GENOMIC DNA]</scope>
</reference>
<name>A0ACC0ZHI4_9ROSI</name>